<dbReference type="EMBL" id="JACHDS010000001">
    <property type="protein sequence ID" value="MBB6172534.1"/>
    <property type="molecule type" value="Genomic_DNA"/>
</dbReference>
<proteinExistence type="predicted"/>
<dbReference type="RefSeq" id="WP_184075824.1">
    <property type="nucleotide sequence ID" value="NZ_JACHDS010000001.1"/>
</dbReference>
<keyword evidence="1" id="KW-1133">Transmembrane helix</keyword>
<gene>
    <name evidence="2" type="ORF">HNR23_002594</name>
</gene>
<name>A0A7X0D6Z3_9ACTN</name>
<keyword evidence="1" id="KW-0812">Transmembrane</keyword>
<keyword evidence="1" id="KW-0472">Membrane</keyword>
<accession>A0A7X0D6Z3</accession>
<evidence type="ECO:0000313" key="3">
    <source>
        <dbReference type="Proteomes" id="UP000546642"/>
    </source>
</evidence>
<reference evidence="2 3" key="1">
    <citation type="submission" date="2020-08" db="EMBL/GenBank/DDBJ databases">
        <title>Sequencing the genomes of 1000 actinobacteria strains.</title>
        <authorList>
            <person name="Klenk H.-P."/>
        </authorList>
    </citation>
    <scope>NUCLEOTIDE SEQUENCE [LARGE SCALE GENOMIC DNA]</scope>
    <source>
        <strain evidence="2 3">DSM 46659</strain>
    </source>
</reference>
<evidence type="ECO:0000313" key="2">
    <source>
        <dbReference type="EMBL" id="MBB6172534.1"/>
    </source>
</evidence>
<protein>
    <submittedName>
        <fullName evidence="2">Uncharacterized protein</fullName>
    </submittedName>
</protein>
<feature type="transmembrane region" description="Helical" evidence="1">
    <location>
        <begin position="90"/>
        <end position="107"/>
    </location>
</feature>
<evidence type="ECO:0000256" key="1">
    <source>
        <dbReference type="SAM" id="Phobius"/>
    </source>
</evidence>
<feature type="transmembrane region" description="Helical" evidence="1">
    <location>
        <begin position="21"/>
        <end position="40"/>
    </location>
</feature>
<feature type="transmembrane region" description="Helical" evidence="1">
    <location>
        <begin position="60"/>
        <end position="78"/>
    </location>
</feature>
<keyword evidence="3" id="KW-1185">Reference proteome</keyword>
<sequence length="151" mass="16232">MDRHPIGPRTAPRPALSPNPALAALAGAVLVAGGFLFRIGWDAPISAFSAVDPLQHRIFLTVWGFGVALLAFGIFRWAIPAVPTISRRWYVAYMGLLTGVALGSLPWSSYDAVFLYQVWWTGPLAVGLVALHDGGLIAARASRFRSPPPAR</sequence>
<dbReference type="AlphaFoldDB" id="A0A7X0D6Z3"/>
<organism evidence="2 3">
    <name type="scientific">Nocardiopsis mwathae</name>
    <dbReference type="NCBI Taxonomy" id="1472723"/>
    <lineage>
        <taxon>Bacteria</taxon>
        <taxon>Bacillati</taxon>
        <taxon>Actinomycetota</taxon>
        <taxon>Actinomycetes</taxon>
        <taxon>Streptosporangiales</taxon>
        <taxon>Nocardiopsidaceae</taxon>
        <taxon>Nocardiopsis</taxon>
    </lineage>
</organism>
<dbReference type="Proteomes" id="UP000546642">
    <property type="component" value="Unassembled WGS sequence"/>
</dbReference>
<feature type="transmembrane region" description="Helical" evidence="1">
    <location>
        <begin position="119"/>
        <end position="139"/>
    </location>
</feature>
<comment type="caution">
    <text evidence="2">The sequence shown here is derived from an EMBL/GenBank/DDBJ whole genome shotgun (WGS) entry which is preliminary data.</text>
</comment>